<dbReference type="Pfam" id="PF00551">
    <property type="entry name" value="Formyl_trans_N"/>
    <property type="match status" value="1"/>
</dbReference>
<evidence type="ECO:0000259" key="1">
    <source>
        <dbReference type="Pfam" id="PF00551"/>
    </source>
</evidence>
<feature type="domain" description="Formyl transferase N-terminal" evidence="1">
    <location>
        <begin position="65"/>
        <end position="181"/>
    </location>
</feature>
<evidence type="ECO:0000259" key="2">
    <source>
        <dbReference type="Pfam" id="PF02911"/>
    </source>
</evidence>
<dbReference type="Proteomes" id="UP000240987">
    <property type="component" value="Unassembled WGS sequence"/>
</dbReference>
<sequence length="318" mass="35440">MENNTHIQPSMYKNKVALATSNYGTLSVILWLRQQGFLNGVLLYGMKGQERAQFEAQLTGSAIPFVYAENNDEETVKHLDNWQTELLIVFNCGTILPERIFTFPTFGTINLHAAGLPDYRGPHPIYWQIRNAEKTLKLTAHRVTKKVDSGNIVAQLSIDIGKYDTHQTLLGKVLQHTPSLLEQLFFLDLCIDKTPGKKQLERTTKSAPRVTQQDLFIDWKNVTAKTLCNQVRAGNPIYGGAIISLGESNAQLLQASIVSTPTYGAKPGTIIHISPEQGVFVALKEDVIRLDIVANSEGVFDGYRFSQVFGLKTGMQFN</sequence>
<dbReference type="SUPFAM" id="SSF53328">
    <property type="entry name" value="Formyltransferase"/>
    <property type="match status" value="1"/>
</dbReference>
<dbReference type="RefSeq" id="WP_107243540.1">
    <property type="nucleotide sequence ID" value="NZ_PYMJ01000015.1"/>
</dbReference>
<evidence type="ECO:0000313" key="4">
    <source>
        <dbReference type="Proteomes" id="UP000240987"/>
    </source>
</evidence>
<evidence type="ECO:0000313" key="3">
    <source>
        <dbReference type="EMBL" id="PSU47395.1"/>
    </source>
</evidence>
<feature type="domain" description="Formyl transferase C-terminal" evidence="2">
    <location>
        <begin position="210"/>
        <end position="293"/>
    </location>
</feature>
<dbReference type="InterPro" id="IPR002376">
    <property type="entry name" value="Formyl_transf_N"/>
</dbReference>
<gene>
    <name evidence="3" type="ORF">C9J12_15470</name>
</gene>
<dbReference type="EMBL" id="PYMJ01000015">
    <property type="protein sequence ID" value="PSU47395.1"/>
    <property type="molecule type" value="Genomic_DNA"/>
</dbReference>
<dbReference type="SUPFAM" id="SSF50486">
    <property type="entry name" value="FMT C-terminal domain-like"/>
    <property type="match status" value="1"/>
</dbReference>
<name>A0A2T3JEQ3_9GAMM</name>
<dbReference type="GO" id="GO:0004479">
    <property type="term" value="F:methionyl-tRNA formyltransferase activity"/>
    <property type="evidence" value="ECO:0007669"/>
    <property type="project" value="TreeGrafter"/>
</dbReference>
<protein>
    <submittedName>
        <fullName evidence="3">Uncharacterized protein</fullName>
    </submittedName>
</protein>
<organism evidence="3 4">
    <name type="scientific">Photobacterium frigidiphilum</name>
    <dbReference type="NCBI Taxonomy" id="264736"/>
    <lineage>
        <taxon>Bacteria</taxon>
        <taxon>Pseudomonadati</taxon>
        <taxon>Pseudomonadota</taxon>
        <taxon>Gammaproteobacteria</taxon>
        <taxon>Vibrionales</taxon>
        <taxon>Vibrionaceae</taxon>
        <taxon>Photobacterium</taxon>
    </lineage>
</organism>
<proteinExistence type="predicted"/>
<dbReference type="CDD" id="cd08369">
    <property type="entry name" value="FMT_core"/>
    <property type="match status" value="1"/>
</dbReference>
<dbReference type="InterPro" id="IPR036477">
    <property type="entry name" value="Formyl_transf_N_sf"/>
</dbReference>
<accession>A0A2T3JEQ3</accession>
<reference evidence="3 4" key="1">
    <citation type="submission" date="2018-01" db="EMBL/GenBank/DDBJ databases">
        <title>Whole genome sequencing of Histamine producing bacteria.</title>
        <authorList>
            <person name="Butler K."/>
        </authorList>
    </citation>
    <scope>NUCLEOTIDE SEQUENCE [LARGE SCALE GENOMIC DNA]</scope>
    <source>
        <strain evidence="3 4">JCM 12947</strain>
    </source>
</reference>
<comment type="caution">
    <text evidence="3">The sequence shown here is derived from an EMBL/GenBank/DDBJ whole genome shotgun (WGS) entry which is preliminary data.</text>
</comment>
<dbReference type="PANTHER" id="PTHR11138">
    <property type="entry name" value="METHIONYL-TRNA FORMYLTRANSFERASE"/>
    <property type="match status" value="1"/>
</dbReference>
<keyword evidence="4" id="KW-1185">Reference proteome</keyword>
<dbReference type="AlphaFoldDB" id="A0A2T3JEQ3"/>
<dbReference type="OrthoDB" id="9802815at2"/>
<dbReference type="PANTHER" id="PTHR11138:SF5">
    <property type="entry name" value="METHIONYL-TRNA FORMYLTRANSFERASE, MITOCHONDRIAL"/>
    <property type="match status" value="1"/>
</dbReference>
<dbReference type="InterPro" id="IPR005793">
    <property type="entry name" value="Formyl_trans_C"/>
</dbReference>
<dbReference type="InterPro" id="IPR011034">
    <property type="entry name" value="Formyl_transferase-like_C_sf"/>
</dbReference>
<dbReference type="Pfam" id="PF02911">
    <property type="entry name" value="Formyl_trans_C"/>
    <property type="match status" value="1"/>
</dbReference>
<dbReference type="GO" id="GO:0005829">
    <property type="term" value="C:cytosol"/>
    <property type="evidence" value="ECO:0007669"/>
    <property type="project" value="TreeGrafter"/>
</dbReference>
<dbReference type="Gene3D" id="3.40.50.12230">
    <property type="match status" value="1"/>
</dbReference>